<evidence type="ECO:0000256" key="10">
    <source>
        <dbReference type="SAM" id="MobiDB-lite"/>
    </source>
</evidence>
<evidence type="ECO:0000259" key="12">
    <source>
        <dbReference type="Pfam" id="PF02751"/>
    </source>
</evidence>
<keyword evidence="6" id="KW-0539">Nucleus</keyword>
<comment type="caution">
    <text evidence="13">The sequence shown here is derived from an EMBL/GenBank/DDBJ whole genome shotgun (WGS) entry which is preliminary data.</text>
</comment>
<evidence type="ECO:0000256" key="4">
    <source>
        <dbReference type="ARBA" id="ARBA00023015"/>
    </source>
</evidence>
<evidence type="ECO:0000313" key="13">
    <source>
        <dbReference type="EMBL" id="KAK8240132.1"/>
    </source>
</evidence>
<protein>
    <recommendedName>
        <fullName evidence="3">Transcription initiation factor IIA subunit 2</fullName>
    </recommendedName>
    <alternativeName>
        <fullName evidence="9">General transcription factor IIA subunit 2</fullName>
    </alternativeName>
    <alternativeName>
        <fullName evidence="8">Transcription initiation factor IIA small chain</fullName>
    </alternativeName>
</protein>
<keyword evidence="5" id="KW-0804">Transcription</keyword>
<dbReference type="InterPro" id="IPR015872">
    <property type="entry name" value="TFIIA_gsu_N"/>
</dbReference>
<evidence type="ECO:0000256" key="9">
    <source>
        <dbReference type="ARBA" id="ARBA00032215"/>
    </source>
</evidence>
<comment type="similarity">
    <text evidence="2">Belongs to the TFIIA subunit 2 family.</text>
</comment>
<dbReference type="Gene3D" id="1.10.287.190">
    <property type="entry name" value="Transcription factor IIA gamma subunit, alpha-helical domain"/>
    <property type="match status" value="1"/>
</dbReference>
<evidence type="ECO:0000313" key="14">
    <source>
        <dbReference type="Proteomes" id="UP001492380"/>
    </source>
</evidence>
<feature type="compositionally biased region" description="Basic residues" evidence="10">
    <location>
        <begin position="122"/>
        <end position="134"/>
    </location>
</feature>
<evidence type="ECO:0000256" key="1">
    <source>
        <dbReference type="ARBA" id="ARBA00004123"/>
    </source>
</evidence>
<dbReference type="InterPro" id="IPR003194">
    <property type="entry name" value="TFIIA_gsu"/>
</dbReference>
<dbReference type="EMBL" id="JBBWRZ010000003">
    <property type="protein sequence ID" value="KAK8240132.1"/>
    <property type="molecule type" value="Genomic_DNA"/>
</dbReference>
<accession>A0ABR1YV97</accession>
<dbReference type="Pfam" id="PF02751">
    <property type="entry name" value="TFIIA_gamma_C"/>
    <property type="match status" value="1"/>
</dbReference>
<name>A0ABR1YV97_9PEZI</name>
<evidence type="ECO:0000259" key="11">
    <source>
        <dbReference type="Pfam" id="PF02268"/>
    </source>
</evidence>
<dbReference type="Pfam" id="PF02268">
    <property type="entry name" value="TFIIA_gamma_N"/>
    <property type="match status" value="1"/>
</dbReference>
<gene>
    <name evidence="13" type="ORF">HDK90DRAFT_463767</name>
</gene>
<dbReference type="Gene3D" id="2.30.18.10">
    <property type="entry name" value="Transcription factor IIA (TFIIA), beta-barrel domain"/>
    <property type="match status" value="1"/>
</dbReference>
<comment type="subcellular location">
    <subcellularLocation>
        <location evidence="1">Nucleus</location>
    </subcellularLocation>
</comment>
<evidence type="ECO:0000256" key="2">
    <source>
        <dbReference type="ARBA" id="ARBA00007675"/>
    </source>
</evidence>
<evidence type="ECO:0000256" key="3">
    <source>
        <dbReference type="ARBA" id="ARBA00019928"/>
    </source>
</evidence>
<proteinExistence type="inferred from homology"/>
<feature type="domain" description="Transcription initiation factor IIA gamma subunit N-terminal" evidence="11">
    <location>
        <begin position="8"/>
        <end position="51"/>
    </location>
</feature>
<evidence type="ECO:0000256" key="5">
    <source>
        <dbReference type="ARBA" id="ARBA00023163"/>
    </source>
</evidence>
<sequence>MANLSAAQHYRQTTIGQTLIDTLDGLVQEHRLEPQLYSAVLRHFDRIIADVFRENVRLQRKQMKFKARCQTYRFFDDRWFWLLTRASLKTDGGRRFESEHVKVYAVAADPKNTADSEEETKLHRKGQEKKKARRSKAELR</sequence>
<feature type="domain" description="Transcription initiation factor IIA gamma subunit C-terminal" evidence="12">
    <location>
        <begin position="66"/>
        <end position="105"/>
    </location>
</feature>
<keyword evidence="4" id="KW-0805">Transcription regulation</keyword>
<dbReference type="Proteomes" id="UP001492380">
    <property type="component" value="Unassembled WGS sequence"/>
</dbReference>
<dbReference type="InterPro" id="IPR009083">
    <property type="entry name" value="TFIIA_a-hlx"/>
</dbReference>
<dbReference type="PANTHER" id="PTHR10966">
    <property type="entry name" value="TRANSCRIPTION INITIATION FACTOR IIA SUBUNIT 2"/>
    <property type="match status" value="1"/>
</dbReference>
<organism evidence="13 14">
    <name type="scientific">Phyllosticta capitalensis</name>
    <dbReference type="NCBI Taxonomy" id="121624"/>
    <lineage>
        <taxon>Eukaryota</taxon>
        <taxon>Fungi</taxon>
        <taxon>Dikarya</taxon>
        <taxon>Ascomycota</taxon>
        <taxon>Pezizomycotina</taxon>
        <taxon>Dothideomycetes</taxon>
        <taxon>Dothideomycetes incertae sedis</taxon>
        <taxon>Botryosphaeriales</taxon>
        <taxon>Phyllostictaceae</taxon>
        <taxon>Phyllosticta</taxon>
    </lineage>
</organism>
<keyword evidence="14" id="KW-1185">Reference proteome</keyword>
<evidence type="ECO:0000256" key="7">
    <source>
        <dbReference type="ARBA" id="ARBA00024733"/>
    </source>
</evidence>
<feature type="region of interest" description="Disordered" evidence="10">
    <location>
        <begin position="107"/>
        <end position="140"/>
    </location>
</feature>
<reference evidence="13 14" key="1">
    <citation type="submission" date="2024-04" db="EMBL/GenBank/DDBJ databases">
        <title>Phyllosticta paracitricarpa is synonymous to the EU quarantine fungus P. citricarpa based on phylogenomic analyses.</title>
        <authorList>
            <consortium name="Lawrence Berkeley National Laboratory"/>
            <person name="Van Ingen-Buijs V.A."/>
            <person name="Van Westerhoven A.C."/>
            <person name="Haridas S."/>
            <person name="Skiadas P."/>
            <person name="Martin F."/>
            <person name="Groenewald J.Z."/>
            <person name="Crous P.W."/>
            <person name="Seidl M.F."/>
        </authorList>
    </citation>
    <scope>NUCLEOTIDE SEQUENCE [LARGE SCALE GENOMIC DNA]</scope>
    <source>
        <strain evidence="13 14">CBS 123374</strain>
    </source>
</reference>
<dbReference type="InterPro" id="IPR009088">
    <property type="entry name" value="TFIIA_b-brl"/>
</dbReference>
<evidence type="ECO:0000256" key="8">
    <source>
        <dbReference type="ARBA" id="ARBA00029848"/>
    </source>
</evidence>
<comment type="function">
    <text evidence="7">TFIIA is a component of the transcription machinery of RNA polymerase II and plays an important role in transcriptional activation. TFIIA in a complex with TBP mediates transcriptional activity.</text>
</comment>
<dbReference type="InterPro" id="IPR015871">
    <property type="entry name" value="TFIIA_gsu_C"/>
</dbReference>
<dbReference type="SUPFAM" id="SSF50784">
    <property type="entry name" value="Transcription factor IIA (TFIIA), beta-barrel domain"/>
    <property type="match status" value="1"/>
</dbReference>
<dbReference type="SUPFAM" id="SSF47396">
    <property type="entry name" value="Transcription factor IIA (TFIIA), alpha-helical domain"/>
    <property type="match status" value="1"/>
</dbReference>
<evidence type="ECO:0000256" key="6">
    <source>
        <dbReference type="ARBA" id="ARBA00023242"/>
    </source>
</evidence>